<dbReference type="GO" id="GO:0003700">
    <property type="term" value="F:DNA-binding transcription factor activity"/>
    <property type="evidence" value="ECO:0007669"/>
    <property type="project" value="InterPro"/>
</dbReference>
<dbReference type="PROSITE" id="PS50995">
    <property type="entry name" value="HTH_MARR_2"/>
    <property type="match status" value="1"/>
</dbReference>
<keyword evidence="4" id="KW-1185">Reference proteome</keyword>
<dbReference type="InterPro" id="IPR036390">
    <property type="entry name" value="WH_DNA-bd_sf"/>
</dbReference>
<dbReference type="Gene3D" id="1.10.10.10">
    <property type="entry name" value="Winged helix-like DNA-binding domain superfamily/Winged helix DNA-binding domain"/>
    <property type="match status" value="1"/>
</dbReference>
<proteinExistence type="predicted"/>
<keyword evidence="1" id="KW-0238">DNA-binding</keyword>
<dbReference type="Proteomes" id="UP000547209">
    <property type="component" value="Unassembled WGS sequence"/>
</dbReference>
<evidence type="ECO:0000256" key="1">
    <source>
        <dbReference type="ARBA" id="ARBA00023125"/>
    </source>
</evidence>
<dbReference type="EMBL" id="JACJVP010000027">
    <property type="protein sequence ID" value="MBB6672438.1"/>
    <property type="molecule type" value="Genomic_DNA"/>
</dbReference>
<dbReference type="GO" id="GO:0006950">
    <property type="term" value="P:response to stress"/>
    <property type="evidence" value="ECO:0007669"/>
    <property type="project" value="TreeGrafter"/>
</dbReference>
<feature type="domain" description="HTH marR-type" evidence="2">
    <location>
        <begin position="19"/>
        <end position="151"/>
    </location>
</feature>
<dbReference type="PRINTS" id="PR00598">
    <property type="entry name" value="HTHMARR"/>
</dbReference>
<evidence type="ECO:0000313" key="3">
    <source>
        <dbReference type="EMBL" id="MBB6672438.1"/>
    </source>
</evidence>
<organism evidence="3 4">
    <name type="scientific">Cohnella nanjingensis</name>
    <dbReference type="NCBI Taxonomy" id="1387779"/>
    <lineage>
        <taxon>Bacteria</taxon>
        <taxon>Bacillati</taxon>
        <taxon>Bacillota</taxon>
        <taxon>Bacilli</taxon>
        <taxon>Bacillales</taxon>
        <taxon>Paenibacillaceae</taxon>
        <taxon>Cohnella</taxon>
    </lineage>
</organism>
<sequence>MSQPNVPLPEDFPPPGYLLETLFKSTHQIHRQLAARLSDSEIPPFLTGPRMRFLRVVLQAGEIRMSDLAASLGIKARTVTQFVDALEQENVIVRVPDPDDRRATLIRIVEEAKPIIMKTAVAMREASEAVAGSLPADKRAQLIELLIQLAGLPESNADMENC</sequence>
<protein>
    <submittedName>
        <fullName evidence="3">Winged helix-turn-helix transcriptional regulator</fullName>
    </submittedName>
</protein>
<evidence type="ECO:0000313" key="4">
    <source>
        <dbReference type="Proteomes" id="UP000547209"/>
    </source>
</evidence>
<dbReference type="InterPro" id="IPR036388">
    <property type="entry name" value="WH-like_DNA-bd_sf"/>
</dbReference>
<evidence type="ECO:0000259" key="2">
    <source>
        <dbReference type="PROSITE" id="PS50995"/>
    </source>
</evidence>
<dbReference type="SUPFAM" id="SSF46785">
    <property type="entry name" value="Winged helix' DNA-binding domain"/>
    <property type="match status" value="1"/>
</dbReference>
<dbReference type="InterPro" id="IPR000835">
    <property type="entry name" value="HTH_MarR-typ"/>
</dbReference>
<dbReference type="RefSeq" id="WP_185143919.1">
    <property type="nucleotide sequence ID" value="NZ_JACJVP010000027.1"/>
</dbReference>
<gene>
    <name evidence="3" type="ORF">H7C19_17300</name>
</gene>
<accession>A0A7X0RRQ4</accession>
<dbReference type="SMART" id="SM00347">
    <property type="entry name" value="HTH_MARR"/>
    <property type="match status" value="1"/>
</dbReference>
<comment type="caution">
    <text evidence="3">The sequence shown here is derived from an EMBL/GenBank/DDBJ whole genome shotgun (WGS) entry which is preliminary data.</text>
</comment>
<dbReference type="PANTHER" id="PTHR33164">
    <property type="entry name" value="TRANSCRIPTIONAL REGULATOR, MARR FAMILY"/>
    <property type="match status" value="1"/>
</dbReference>
<dbReference type="AlphaFoldDB" id="A0A7X0RRQ4"/>
<dbReference type="PANTHER" id="PTHR33164:SF43">
    <property type="entry name" value="HTH-TYPE TRANSCRIPTIONAL REPRESSOR YETL"/>
    <property type="match status" value="1"/>
</dbReference>
<dbReference type="Pfam" id="PF01047">
    <property type="entry name" value="MarR"/>
    <property type="match status" value="1"/>
</dbReference>
<dbReference type="GO" id="GO:0003677">
    <property type="term" value="F:DNA binding"/>
    <property type="evidence" value="ECO:0007669"/>
    <property type="project" value="UniProtKB-KW"/>
</dbReference>
<reference evidence="3 4" key="1">
    <citation type="submission" date="2020-08" db="EMBL/GenBank/DDBJ databases">
        <title>Cohnella phylogeny.</title>
        <authorList>
            <person name="Dunlap C."/>
        </authorList>
    </citation>
    <scope>NUCLEOTIDE SEQUENCE [LARGE SCALE GENOMIC DNA]</scope>
    <source>
        <strain evidence="3 4">DSM 28246</strain>
    </source>
</reference>
<dbReference type="InterPro" id="IPR039422">
    <property type="entry name" value="MarR/SlyA-like"/>
</dbReference>
<name>A0A7X0RRQ4_9BACL</name>